<dbReference type="Proteomes" id="UP001528912">
    <property type="component" value="Unassembled WGS sequence"/>
</dbReference>
<dbReference type="Pfam" id="PF03454">
    <property type="entry name" value="MoeA_C"/>
    <property type="match status" value="1"/>
</dbReference>
<gene>
    <name evidence="10" type="ORF">P4R38_11700</name>
</gene>
<dbReference type="EMBL" id="JAROAV010000029">
    <property type="protein sequence ID" value="MDF8264909.1"/>
    <property type="molecule type" value="Genomic_DNA"/>
</dbReference>
<dbReference type="InterPro" id="IPR036135">
    <property type="entry name" value="MoeA_linker/N_sf"/>
</dbReference>
<comment type="catalytic activity">
    <reaction evidence="6">
        <text>adenylyl-molybdopterin + molybdate = Mo-molybdopterin + AMP + H(+)</text>
        <dbReference type="Rhea" id="RHEA:35047"/>
        <dbReference type="ChEBI" id="CHEBI:15378"/>
        <dbReference type="ChEBI" id="CHEBI:36264"/>
        <dbReference type="ChEBI" id="CHEBI:62727"/>
        <dbReference type="ChEBI" id="CHEBI:71302"/>
        <dbReference type="ChEBI" id="CHEBI:456215"/>
        <dbReference type="EC" id="2.10.1.1"/>
    </reaction>
</comment>
<evidence type="ECO:0000256" key="3">
    <source>
        <dbReference type="ARBA" id="ARBA00010763"/>
    </source>
</evidence>
<name>A0ABT6CA34_9MICO</name>
<evidence type="ECO:0000259" key="9">
    <source>
        <dbReference type="SMART" id="SM00852"/>
    </source>
</evidence>
<evidence type="ECO:0000256" key="8">
    <source>
        <dbReference type="SAM" id="MobiDB-lite"/>
    </source>
</evidence>
<dbReference type="Pfam" id="PF03453">
    <property type="entry name" value="MoeA_N"/>
    <property type="match status" value="1"/>
</dbReference>
<dbReference type="InterPro" id="IPR001453">
    <property type="entry name" value="MoaB/Mog_dom"/>
</dbReference>
<keyword evidence="7" id="KW-0808">Transferase</keyword>
<evidence type="ECO:0000256" key="6">
    <source>
        <dbReference type="ARBA" id="ARBA00047317"/>
    </source>
</evidence>
<organism evidence="10 11">
    <name type="scientific">Luteipulveratus flavus</name>
    <dbReference type="NCBI Taxonomy" id="3031728"/>
    <lineage>
        <taxon>Bacteria</taxon>
        <taxon>Bacillati</taxon>
        <taxon>Actinomycetota</taxon>
        <taxon>Actinomycetes</taxon>
        <taxon>Micrococcales</taxon>
        <taxon>Dermacoccaceae</taxon>
        <taxon>Luteipulveratus</taxon>
    </lineage>
</organism>
<evidence type="ECO:0000256" key="4">
    <source>
        <dbReference type="ARBA" id="ARBA00022505"/>
    </source>
</evidence>
<dbReference type="SUPFAM" id="SSF53218">
    <property type="entry name" value="Molybdenum cofactor biosynthesis proteins"/>
    <property type="match status" value="1"/>
</dbReference>
<comment type="caution">
    <text evidence="10">The sequence shown here is derived from an EMBL/GenBank/DDBJ whole genome shotgun (WGS) entry which is preliminary data.</text>
</comment>
<comment type="cofactor">
    <cofactor evidence="7">
        <name>Mg(2+)</name>
        <dbReference type="ChEBI" id="CHEBI:18420"/>
    </cofactor>
</comment>
<dbReference type="SUPFAM" id="SSF63882">
    <property type="entry name" value="MoeA N-terminal region -like"/>
    <property type="match status" value="1"/>
</dbReference>
<dbReference type="Pfam" id="PF00994">
    <property type="entry name" value="MoCF_biosynth"/>
    <property type="match status" value="1"/>
</dbReference>
<dbReference type="NCBIfam" id="NF045515">
    <property type="entry name" value="Glp_gephyrin"/>
    <property type="match status" value="1"/>
</dbReference>
<keyword evidence="7" id="KW-0460">Magnesium</keyword>
<comment type="similarity">
    <text evidence="3 7">Belongs to the MoeA family.</text>
</comment>
<comment type="function">
    <text evidence="1 7">Catalyzes the insertion of molybdate into adenylated molybdopterin with the concomitant release of AMP.</text>
</comment>
<evidence type="ECO:0000313" key="10">
    <source>
        <dbReference type="EMBL" id="MDF8264909.1"/>
    </source>
</evidence>
<dbReference type="CDD" id="cd00887">
    <property type="entry name" value="MoeA"/>
    <property type="match status" value="1"/>
</dbReference>
<sequence length="432" mass="43881">MGAHRRGAGPHQRRPPGRGDPLTPISVEAYLGGILAAVRPLEPSERALADSLGLVLTEAVISSVDLPGFDNSAMDGYAVVASDVAGASADAPVRLPVLGDVAAGDTTAYDLGAGSCRRIMTGAPVPAGADAVVPVELTDGGVDAVQVREPVAAGNAIRRAGEDVRAGDLVLPAGTRLLPHHVAAASAAGAATVRVRPAPRVAVITTGDELVPVGEPLQYGQIHDSNGPMLRAAVLASGAVCAAVVHVGDRDAEPLADVVLRLAEQADAVVTSGGISAGAYEPVKEAFSSGADVRFETVAMQPGKPQAFGLVGERRVPLFGLPGNPVSSLVSFETFVAPALRVMAGRAGGPAGLRATVTRGWRSPANKLQVARVVLTRSGDDWCVEPSGAQGSHILGGLACANAVALVPPDVTQVREGDWMDVRLLPGEELPA</sequence>
<dbReference type="SMART" id="SM00852">
    <property type="entry name" value="MoCF_biosynth"/>
    <property type="match status" value="1"/>
</dbReference>
<comment type="pathway">
    <text evidence="2 7">Cofactor biosynthesis; molybdopterin biosynthesis.</text>
</comment>
<dbReference type="InterPro" id="IPR038987">
    <property type="entry name" value="MoeA-like"/>
</dbReference>
<keyword evidence="5 7" id="KW-0501">Molybdenum cofactor biosynthesis</keyword>
<feature type="domain" description="MoaB/Mog" evidence="9">
    <location>
        <begin position="202"/>
        <end position="342"/>
    </location>
</feature>
<dbReference type="Gene3D" id="2.40.340.10">
    <property type="entry name" value="MoeA, C-terminal, domain IV"/>
    <property type="match status" value="1"/>
</dbReference>
<keyword evidence="4 7" id="KW-0500">Molybdenum</keyword>
<dbReference type="Gene3D" id="2.170.190.11">
    <property type="entry name" value="Molybdopterin biosynthesis moea protein, domain 3"/>
    <property type="match status" value="1"/>
</dbReference>
<dbReference type="NCBIfam" id="TIGR00177">
    <property type="entry name" value="molyb_syn"/>
    <property type="match status" value="1"/>
</dbReference>
<protein>
    <recommendedName>
        <fullName evidence="7">Molybdopterin molybdenumtransferase</fullName>
        <ecNumber evidence="7">2.10.1.1</ecNumber>
    </recommendedName>
</protein>
<dbReference type="SUPFAM" id="SSF63867">
    <property type="entry name" value="MoeA C-terminal domain-like"/>
    <property type="match status" value="1"/>
</dbReference>
<dbReference type="PANTHER" id="PTHR10192">
    <property type="entry name" value="MOLYBDOPTERIN BIOSYNTHESIS PROTEIN"/>
    <property type="match status" value="1"/>
</dbReference>
<keyword evidence="7" id="KW-0479">Metal-binding</keyword>
<evidence type="ECO:0000256" key="2">
    <source>
        <dbReference type="ARBA" id="ARBA00005046"/>
    </source>
</evidence>
<dbReference type="PANTHER" id="PTHR10192:SF5">
    <property type="entry name" value="GEPHYRIN"/>
    <property type="match status" value="1"/>
</dbReference>
<dbReference type="InterPro" id="IPR005110">
    <property type="entry name" value="MoeA_linker/N"/>
</dbReference>
<dbReference type="Gene3D" id="3.90.105.10">
    <property type="entry name" value="Molybdopterin biosynthesis moea protein, domain 2"/>
    <property type="match status" value="1"/>
</dbReference>
<dbReference type="RefSeq" id="WP_277192297.1">
    <property type="nucleotide sequence ID" value="NZ_JAROAV010000029.1"/>
</dbReference>
<evidence type="ECO:0000256" key="7">
    <source>
        <dbReference type="RuleBase" id="RU365090"/>
    </source>
</evidence>
<keyword evidence="11" id="KW-1185">Reference proteome</keyword>
<accession>A0ABT6CA34</accession>
<proteinExistence type="inferred from homology"/>
<feature type="compositionally biased region" description="Basic residues" evidence="8">
    <location>
        <begin position="1"/>
        <end position="16"/>
    </location>
</feature>
<feature type="region of interest" description="Disordered" evidence="8">
    <location>
        <begin position="1"/>
        <end position="22"/>
    </location>
</feature>
<dbReference type="InterPro" id="IPR036425">
    <property type="entry name" value="MoaB/Mog-like_dom_sf"/>
</dbReference>
<reference evidence="10 11" key="1">
    <citation type="submission" date="2023-03" db="EMBL/GenBank/DDBJ databases">
        <title>YIM 133296 draft genome.</title>
        <authorList>
            <person name="Xiong L."/>
        </authorList>
    </citation>
    <scope>NUCLEOTIDE SEQUENCE [LARGE SCALE GENOMIC DNA]</scope>
    <source>
        <strain evidence="10 11">YIM 133296</strain>
    </source>
</reference>
<dbReference type="InterPro" id="IPR036688">
    <property type="entry name" value="MoeA_C_domain_IV_sf"/>
</dbReference>
<evidence type="ECO:0000256" key="1">
    <source>
        <dbReference type="ARBA" id="ARBA00002901"/>
    </source>
</evidence>
<dbReference type="InterPro" id="IPR005111">
    <property type="entry name" value="MoeA_C_domain_IV"/>
</dbReference>
<dbReference type="EC" id="2.10.1.1" evidence="7"/>
<dbReference type="Gene3D" id="3.40.980.10">
    <property type="entry name" value="MoaB/Mog-like domain"/>
    <property type="match status" value="1"/>
</dbReference>
<evidence type="ECO:0000313" key="11">
    <source>
        <dbReference type="Proteomes" id="UP001528912"/>
    </source>
</evidence>
<evidence type="ECO:0000256" key="5">
    <source>
        <dbReference type="ARBA" id="ARBA00023150"/>
    </source>
</evidence>